<reference evidence="4" key="1">
    <citation type="journal article" date="2019" name="Int. J. Syst. Evol. Microbiol.">
        <title>The Global Catalogue of Microorganisms (GCM) 10K type strain sequencing project: providing services to taxonomists for standard genome sequencing and annotation.</title>
        <authorList>
            <consortium name="The Broad Institute Genomics Platform"/>
            <consortium name="The Broad Institute Genome Sequencing Center for Infectious Disease"/>
            <person name="Wu L."/>
            <person name="Ma J."/>
        </authorList>
    </citation>
    <scope>NUCLEOTIDE SEQUENCE [LARGE SCALE GENOMIC DNA]</scope>
    <source>
        <strain evidence="4">JCM 4395</strain>
    </source>
</reference>
<evidence type="ECO:0000313" key="3">
    <source>
        <dbReference type="EMBL" id="GAA2499347.1"/>
    </source>
</evidence>
<feature type="domain" description="DUF1707" evidence="2">
    <location>
        <begin position="7"/>
        <end position="59"/>
    </location>
</feature>
<keyword evidence="1" id="KW-0472">Membrane</keyword>
<keyword evidence="4" id="KW-1185">Reference proteome</keyword>
<keyword evidence="1" id="KW-1133">Transmembrane helix</keyword>
<name>A0ABP5ZKW3_STRLO</name>
<dbReference type="Proteomes" id="UP001501777">
    <property type="component" value="Unassembled WGS sequence"/>
</dbReference>
<protein>
    <recommendedName>
        <fullName evidence="2">DUF1707 domain-containing protein</fullName>
    </recommendedName>
</protein>
<proteinExistence type="predicted"/>
<evidence type="ECO:0000313" key="4">
    <source>
        <dbReference type="Proteomes" id="UP001501777"/>
    </source>
</evidence>
<dbReference type="Pfam" id="PF08044">
    <property type="entry name" value="DUF1707"/>
    <property type="match status" value="1"/>
</dbReference>
<dbReference type="EMBL" id="BAAASG010000011">
    <property type="protein sequence ID" value="GAA2499347.1"/>
    <property type="molecule type" value="Genomic_DNA"/>
</dbReference>
<accession>A0ABP5ZKW3</accession>
<organism evidence="3 4">
    <name type="scientific">Streptomyces longisporus</name>
    <dbReference type="NCBI Taxonomy" id="1948"/>
    <lineage>
        <taxon>Bacteria</taxon>
        <taxon>Bacillati</taxon>
        <taxon>Actinomycetota</taxon>
        <taxon>Actinomycetes</taxon>
        <taxon>Kitasatosporales</taxon>
        <taxon>Streptomycetaceae</taxon>
        <taxon>Streptomyces</taxon>
    </lineage>
</organism>
<comment type="caution">
    <text evidence="3">The sequence shown here is derived from an EMBL/GenBank/DDBJ whole genome shotgun (WGS) entry which is preliminary data.</text>
</comment>
<evidence type="ECO:0000256" key="1">
    <source>
        <dbReference type="SAM" id="Phobius"/>
    </source>
</evidence>
<keyword evidence="1" id="KW-0812">Transmembrane</keyword>
<dbReference type="RefSeq" id="WP_344402390.1">
    <property type="nucleotide sequence ID" value="NZ_BAAASG010000011.1"/>
</dbReference>
<feature type="transmembrane region" description="Helical" evidence="1">
    <location>
        <begin position="88"/>
        <end position="107"/>
    </location>
</feature>
<evidence type="ECO:0000259" key="2">
    <source>
        <dbReference type="Pfam" id="PF08044"/>
    </source>
</evidence>
<gene>
    <name evidence="3" type="ORF">GCM10010276_46280</name>
</gene>
<sequence>MERAPDVRVGTAERERAAAALSEHMAAERLTREEFEARIDVAYRAVSQSDLSGLFADLPAPDWEGAISSGSPAAPVPVAAAPGRAGKVAALAGAVLPAAGGIGLVLAVLTGSWYWLVLLPPAVYGVRQMARKL</sequence>
<dbReference type="InterPro" id="IPR012551">
    <property type="entry name" value="DUF1707_SHOCT-like"/>
</dbReference>